<evidence type="ECO:0000256" key="1">
    <source>
        <dbReference type="SAM" id="Phobius"/>
    </source>
</evidence>
<dbReference type="Pfam" id="PF13785">
    <property type="entry name" value="DUF4178"/>
    <property type="match status" value="1"/>
</dbReference>
<gene>
    <name evidence="3" type="ORF">NF867_04855</name>
</gene>
<dbReference type="RefSeq" id="WP_252586472.1">
    <property type="nucleotide sequence ID" value="NZ_JAMWYS010000024.1"/>
</dbReference>
<dbReference type="InterPro" id="IPR025235">
    <property type="entry name" value="DUF4178"/>
</dbReference>
<protein>
    <submittedName>
        <fullName evidence="3">DUF4178 domain-containing protein</fullName>
    </submittedName>
</protein>
<proteinExistence type="predicted"/>
<comment type="caution">
    <text evidence="3">The sequence shown here is derived from an EMBL/GenBank/DDBJ whole genome shotgun (WGS) entry which is preliminary data.</text>
</comment>
<keyword evidence="1" id="KW-0472">Membrane</keyword>
<dbReference type="Proteomes" id="UP001155182">
    <property type="component" value="Unassembled WGS sequence"/>
</dbReference>
<feature type="transmembrane region" description="Helical" evidence="1">
    <location>
        <begin position="241"/>
        <end position="260"/>
    </location>
</feature>
<feature type="transmembrane region" description="Helical" evidence="1">
    <location>
        <begin position="392"/>
        <end position="412"/>
    </location>
</feature>
<dbReference type="AlphaFoldDB" id="A0A9X2F156"/>
<reference evidence="3" key="1">
    <citation type="submission" date="2022-06" db="EMBL/GenBank/DDBJ databases">
        <title>Solitalea sp. MAHUQ-68 isolated from rhizospheric soil.</title>
        <authorList>
            <person name="Huq M.A."/>
        </authorList>
    </citation>
    <scope>NUCLEOTIDE SEQUENCE</scope>
    <source>
        <strain evidence="3">MAHUQ-68</strain>
    </source>
</reference>
<accession>A0A9X2F156</accession>
<keyword evidence="1" id="KW-0812">Transmembrane</keyword>
<sequence length="434" mass="49792">MEGSLLNQKYLNCSGYIKCPDCSTDIKVFDYTNSNHFGCAHCKTFFSRNHQIKGFVKRDFEIAPLLQLGSKATFDNCEYILAGFIIKRENGNRYTWREYLLINEKKGYAFLAEYNGHWNFIAGKEHFEDLEQVSDFANEAYFRDLTFKLFNKYEPVILYATGEFDWNILEDRITAKEYISPPLMLIKEDIRKTEEWYLATYKSASEIAEAFKIDASLLPQTFDVGANEPSKSSVHLKGLKMLSFWTAILLLIITLAYSHFSPEKTVFDEQYTLSKDSTNWGGGGYKTITTSSFNITGPTALNIQLRSYLDNHWMEVPVILINDKTGKFYEFTKAIEYYHGYEGGESWSEGGNEENAVLSNIPSGTYHMAIEPSSDSTGEATLSILVSQNTELWSNFFICLLIIAIAPVIQSIRNYLFETNRWANSDYSPYNHEE</sequence>
<keyword evidence="4" id="KW-1185">Reference proteome</keyword>
<evidence type="ECO:0000259" key="2">
    <source>
        <dbReference type="Pfam" id="PF13785"/>
    </source>
</evidence>
<keyword evidence="1" id="KW-1133">Transmembrane helix</keyword>
<evidence type="ECO:0000313" key="4">
    <source>
        <dbReference type="Proteomes" id="UP001155182"/>
    </source>
</evidence>
<name>A0A9X2F156_9SPHI</name>
<organism evidence="3 4">
    <name type="scientific">Solitalea agri</name>
    <dbReference type="NCBI Taxonomy" id="2953739"/>
    <lineage>
        <taxon>Bacteria</taxon>
        <taxon>Pseudomonadati</taxon>
        <taxon>Bacteroidota</taxon>
        <taxon>Sphingobacteriia</taxon>
        <taxon>Sphingobacteriales</taxon>
        <taxon>Sphingobacteriaceae</taxon>
        <taxon>Solitalea</taxon>
    </lineage>
</organism>
<evidence type="ECO:0000313" key="3">
    <source>
        <dbReference type="EMBL" id="MCO4292189.1"/>
    </source>
</evidence>
<feature type="domain" description="DUF4178" evidence="2">
    <location>
        <begin position="67"/>
        <end position="201"/>
    </location>
</feature>
<dbReference type="EMBL" id="JAMWYS010000024">
    <property type="protein sequence ID" value="MCO4292189.1"/>
    <property type="molecule type" value="Genomic_DNA"/>
</dbReference>